<dbReference type="InterPro" id="IPR001322">
    <property type="entry name" value="Lamin_tail_dom"/>
</dbReference>
<feature type="domain" description="LTD" evidence="3">
    <location>
        <begin position="514"/>
        <end position="636"/>
    </location>
</feature>
<feature type="region of interest" description="Disordered" evidence="1">
    <location>
        <begin position="295"/>
        <end position="415"/>
    </location>
</feature>
<feature type="compositionally biased region" description="Polar residues" evidence="1">
    <location>
        <begin position="304"/>
        <end position="319"/>
    </location>
</feature>
<keyword evidence="2" id="KW-0732">Signal</keyword>
<evidence type="ECO:0000256" key="1">
    <source>
        <dbReference type="SAM" id="MobiDB-lite"/>
    </source>
</evidence>
<comment type="caution">
    <text evidence="4">The sequence shown here is derived from an EMBL/GenBank/DDBJ whole genome shotgun (WGS) entry which is preliminary data.</text>
</comment>
<dbReference type="Pfam" id="PF13229">
    <property type="entry name" value="Beta_helix"/>
    <property type="match status" value="1"/>
</dbReference>
<feature type="compositionally biased region" description="Low complexity" evidence="1">
    <location>
        <begin position="386"/>
        <end position="400"/>
    </location>
</feature>
<protein>
    <submittedName>
        <fullName evidence="4">Polymorphic membrane protein</fullName>
    </submittedName>
</protein>
<name>A0A0G1IHV4_9BACT</name>
<sequence length="1127" mass="117480">MKYVLLTLILVFVTVPTSVFAICSDTGATVVFVNGIMNSQQDANDSKDGLQRTFQERFGKNPNITFITGYNPSHLAGAGDLAQSATQVLGGSISDYDLKTILMQIQPEVTTQKILLIGHSQGTLYTNSIYKYLVESGVPAESIAVYNVATPAHKVAGNGAYLTSSNDSLIRKLAEIAKKLHTPPPIPSNINIPIFGDDAESTYPGHNFIRAYLAGASDKIVSDVSRALDGLAAKTNTDSETCFNAPPSTMGYKIESTVFAVADPTAAVIGNAALAVAKGIGNTAAVIFAFVQSEPPAPPPSPSTLDIETTKTPSVSPASSVGGLVGGTNPNLDVGVPQPGGVTNLAVKPPSEAAHLAAKPPSDGSPSFLQLSSVGGGSPGFGGGSPAPSSSSVFLASPAGGPKGEGATTTSDATPPDIFLNVAECPGLSSDPEKCLLASATASVVWSSTAEDLNHFIVECEKVGPPAGGCDGFSAQGGPASGWNFASTTATSTVYILPFDGADYVFKAKAVDNAGNESAETTKTVVFSTRPVVINEVAWAGTKADGNDEWIELYNHTSSAISLDGWALYAEADSRPNILLAGEIKPYDYFLLERKDDDAVSDIAADLIYGNDGPDWALNNSGEALALARASTTIDRAVLCGNKWCGGYAGADRASMERIDPDIDGTDLANWGSANGIVKNGLDFAGNALTATPRARNSLHYLISRGPTLLADRTLKSFFKEYIIPQNETLVIPQGRTLTIEPGVAVKMGGSASLEVNGTLKADGTEANNIIFTRISDQQDYWKNIRLTADSQNSSVSYAKFQYGGRYFSNTPPEWRAAFSIINNSTPVSYSVFKNSFSAGARLTLSDSAVEHNTFSAGTTTFQTGLYVGGGAPAISQNTFSENYMGLELTGSAAAVENNIFLDNRDYAARSTSGSGGFSRNSGSGNGKNGIALVETISTPGGTTTFSANGLPYLIGRSPYDNPKIAAGSAVIVEADTVWKGEVNNARFEINGTMKLEGADKDSILFTSLADSGPAEWHGIVVNAGGYVYGGGFTLKYGGYGTGCSSCAGFSVTGGRVDLSDGRIENNYKVGMQIYNSATSSLSNFEFSDHQTPAGGSTALVSSNSTLILDNLTFSNNFANTSPEGLY</sequence>
<dbReference type="InterPro" id="IPR036415">
    <property type="entry name" value="Lamin_tail_dom_sf"/>
</dbReference>
<gene>
    <name evidence="4" type="ORF">UW53_C0029G0002</name>
</gene>
<dbReference type="InterPro" id="IPR039448">
    <property type="entry name" value="Beta_helix"/>
</dbReference>
<dbReference type="SUPFAM" id="SSF74853">
    <property type="entry name" value="Lamin A/C globular tail domain"/>
    <property type="match status" value="1"/>
</dbReference>
<dbReference type="InterPro" id="IPR011050">
    <property type="entry name" value="Pectin_lyase_fold/virulence"/>
</dbReference>
<accession>A0A0G1IHV4</accession>
<dbReference type="AlphaFoldDB" id="A0A0G1IHV4"/>
<dbReference type="EMBL" id="LCIR01000029">
    <property type="protein sequence ID" value="KKT58946.1"/>
    <property type="molecule type" value="Genomic_DNA"/>
</dbReference>
<evidence type="ECO:0000313" key="5">
    <source>
        <dbReference type="Proteomes" id="UP000034087"/>
    </source>
</evidence>
<proteinExistence type="predicted"/>
<feature type="compositionally biased region" description="Gly residues" evidence="1">
    <location>
        <begin position="374"/>
        <end position="385"/>
    </location>
</feature>
<evidence type="ECO:0000259" key="3">
    <source>
        <dbReference type="PROSITE" id="PS51841"/>
    </source>
</evidence>
<evidence type="ECO:0000313" key="4">
    <source>
        <dbReference type="EMBL" id="KKT58946.1"/>
    </source>
</evidence>
<reference evidence="4 5" key="1">
    <citation type="journal article" date="2015" name="Nature">
        <title>rRNA introns, odd ribosomes, and small enigmatic genomes across a large radiation of phyla.</title>
        <authorList>
            <person name="Brown C.T."/>
            <person name="Hug L.A."/>
            <person name="Thomas B.C."/>
            <person name="Sharon I."/>
            <person name="Castelle C.J."/>
            <person name="Singh A."/>
            <person name="Wilkins M.J."/>
            <person name="Williams K.H."/>
            <person name="Banfield J.F."/>
        </authorList>
    </citation>
    <scope>NUCLEOTIDE SEQUENCE [LARGE SCALE GENOMIC DNA]</scope>
</reference>
<evidence type="ECO:0000256" key="2">
    <source>
        <dbReference type="SAM" id="SignalP"/>
    </source>
</evidence>
<dbReference type="SUPFAM" id="SSF51126">
    <property type="entry name" value="Pectin lyase-like"/>
    <property type="match status" value="1"/>
</dbReference>
<dbReference type="Proteomes" id="UP000034087">
    <property type="component" value="Unassembled WGS sequence"/>
</dbReference>
<dbReference type="Gene3D" id="2.60.40.1260">
    <property type="entry name" value="Lamin Tail domain"/>
    <property type="match status" value="1"/>
</dbReference>
<dbReference type="PROSITE" id="PS51841">
    <property type="entry name" value="LTD"/>
    <property type="match status" value="1"/>
</dbReference>
<feature type="chain" id="PRO_5002537788" evidence="2">
    <location>
        <begin position="22"/>
        <end position="1127"/>
    </location>
</feature>
<feature type="signal peptide" evidence="2">
    <location>
        <begin position="1"/>
        <end position="21"/>
    </location>
</feature>
<dbReference type="Pfam" id="PF00932">
    <property type="entry name" value="LTD"/>
    <property type="match status" value="1"/>
</dbReference>
<organism evidence="4 5">
    <name type="scientific">Candidatus Giovannonibacteria bacterium GW2011_GWA1_44_25</name>
    <dbReference type="NCBI Taxonomy" id="1618645"/>
    <lineage>
        <taxon>Bacteria</taxon>
        <taxon>Candidatus Giovannoniibacteriota</taxon>
    </lineage>
</organism>